<dbReference type="InterPro" id="IPR013491">
    <property type="entry name" value="Tape_meas_N"/>
</dbReference>
<comment type="caution">
    <text evidence="3">The sequence shown here is derived from an EMBL/GenBank/DDBJ whole genome shotgun (WGS) entry which is preliminary data.</text>
</comment>
<dbReference type="RefSeq" id="WP_378373944.1">
    <property type="nucleotide sequence ID" value="NZ_JBHMAS010000004.1"/>
</dbReference>
<dbReference type="NCBIfam" id="TIGR02675">
    <property type="entry name" value="tape_meas_nterm"/>
    <property type="match status" value="1"/>
</dbReference>
<feature type="domain" description="Tape measure protein N-terminal" evidence="2">
    <location>
        <begin position="75"/>
        <end position="223"/>
    </location>
</feature>
<feature type="region of interest" description="Disordered" evidence="1">
    <location>
        <begin position="1293"/>
        <end position="1315"/>
    </location>
</feature>
<organism evidence="3 4">
    <name type="scientific">Rhodococcus baikonurensis</name>
    <dbReference type="NCBI Taxonomy" id="172041"/>
    <lineage>
        <taxon>Bacteria</taxon>
        <taxon>Bacillati</taxon>
        <taxon>Actinomycetota</taxon>
        <taxon>Actinomycetes</taxon>
        <taxon>Mycobacteriales</taxon>
        <taxon>Nocardiaceae</taxon>
        <taxon>Rhodococcus</taxon>
        <taxon>Rhodococcus erythropolis group</taxon>
    </lineage>
</organism>
<dbReference type="EMBL" id="JBHMAS010000004">
    <property type="protein sequence ID" value="MFB9778842.1"/>
    <property type="molecule type" value="Genomic_DNA"/>
</dbReference>
<evidence type="ECO:0000259" key="2">
    <source>
        <dbReference type="Pfam" id="PF20155"/>
    </source>
</evidence>
<evidence type="ECO:0000313" key="4">
    <source>
        <dbReference type="Proteomes" id="UP001589587"/>
    </source>
</evidence>
<proteinExistence type="predicted"/>
<keyword evidence="4" id="KW-1185">Reference proteome</keyword>
<sequence>MELGVGYLSIVADTSRIPGQVTSALGGAQQSANSAGEGMGSRLAAGLGKTLKVGVGAAAVATGGLIAGAITKGIGRLTAIDDAEDKLRGLGHSATTVDKIMENALASVKGTSFGLGDAATIAAGAVASGIKPGAELERTLKLTGDAATIAGTSIGEMGGIFNKVAASNKIQGDVIAQLGDKGIPILQLLGKEMGKSAADVSALASKGKIDFATFQNAMERGLGGAALTAGGASIENVNAALGRFGATLAGPAFRQAPKAYEAITDALDKLDAKSKPIMAELEKDINGKYLPALKTFGREGAEAFEQFRNSDLAVQSMSRIGNVIDQLVETGREVGPALGTIVTSLSKASAALGVSTWQVFLSTLDASAQILNSTLVPVLNVTAGLMQNNQGAVVALAAAFLAFKTIPALIGRISGAITPVGAAASTATGRVQGFVSAARNVVTATGGVASAGRFGSVSMGSFGSSIAALGQHAPVIARMQTSFLTAATDAGRFGRTAGTVSAAMTGVKAGAAGITNALGGPFSAALMIATAGIMNYQSGVAKANNQNRILADSITNAATAQMDLMKVMMDGDEAAITAQVTTNVRSLRQEQQSLADKGPSMVQKSIAGWESLTAAIGITRGETVDATLAQEKTADTAKAVTSTLDGLKVTNEDLSRAISGSEGAFGSLRNKLANAGGDEAVEWLDKQRAEYRLLKMAMEDVGPAGIQIADAISTIADSAGDSKSKLEGMQSVLRALGILETDTQAALFETAESVRELAEAAEKGADPVGGLGAALIGLDGNLNPEMPNAKALRDSLVDLGGDFKNLVASGMSSKDAYAEIEAGLLALADTYDLPIEKVRKFAEAQGMVVDKRIDFAMSVEGGDEAAQAIANVATRTKELEGGKTISMIVKDQDAIDKLTGLGLQVLKINETTGEVDITANSDAALAGIGAVTLALGQLDEGVATPEITAETTRFAVANQETRDKLGEIDRTTVSPQIGALLDKFMEGRNVTLAELQKIDLSTAEPDVQLLIKDAIANAVVVNKAIDEAARPRTANIQVTWSGDLEAARRASMPQNWQGPVSGLSVGGAYAGMRVPGYAGGGKLPTTGPGTDTVDGILGVDSNGIPTARVNRGEWVINDHSSEKYHRELAAINAGTFPKLPGYETGGVVGSGNLLDFVNGRIAGASRPLTGAPYVWGGVNWGDCSGAMSAIARFAVGLAPFAARFATGNMGAALSAMGFLMGRGGSGDLRFGWYNGGPYGGHTAGTLPDGTNVEMGGSYGGGMVGGDAGSNHPSMTDHAYLPIGPGFDWNQSGVSTQRGRGRVSRGGSQKQPEWTDKQQLDLEKAEIDVRLAEEARADVERLVSEGKKTSTDLDAANKKVELAHQKVTDMQAKKDDVASWVADGPAPQAPALSRMYTDAEVDRIDAQLAVQSTNERRNEVYDNPDSTDIELDKADAELFKAEKALRELGMTKDGNSPTSWSEIAGDFAKNAVSGFVSDALGVFGIPDELPPAVQAMQMFEKAQQTQAPYLIEPSADQRAMGAQVTTSPSLIAQDSPAIYNPAEGIARWGDSVAQGQDGVAALLAEIERIRTGNRFAKGGPVDGPGGTDNVPAWLTKREFVVNALDANAGQNPAILQAMNNGARLSLGQGGQAGSTYIFNGVANVEEGLRQLKVKELQEAATHGWGIR</sequence>
<reference evidence="3 4" key="1">
    <citation type="submission" date="2024-09" db="EMBL/GenBank/DDBJ databases">
        <authorList>
            <person name="Sun Q."/>
            <person name="Mori K."/>
        </authorList>
    </citation>
    <scope>NUCLEOTIDE SEQUENCE [LARGE SCALE GENOMIC DNA]</scope>
    <source>
        <strain evidence="3 4">JCM 11411</strain>
    </source>
</reference>
<name>A0ABV5X8P5_9NOCA</name>
<evidence type="ECO:0000256" key="1">
    <source>
        <dbReference type="SAM" id="MobiDB-lite"/>
    </source>
</evidence>
<gene>
    <name evidence="3" type="ORF">ACFFQ6_04065</name>
</gene>
<protein>
    <submittedName>
        <fullName evidence="3">Tape measure protein</fullName>
    </submittedName>
</protein>
<evidence type="ECO:0000313" key="3">
    <source>
        <dbReference type="EMBL" id="MFB9778842.1"/>
    </source>
</evidence>
<accession>A0ABV5X8P5</accession>
<dbReference type="Proteomes" id="UP001589587">
    <property type="component" value="Unassembled WGS sequence"/>
</dbReference>
<dbReference type="Pfam" id="PF20155">
    <property type="entry name" value="TMP_3"/>
    <property type="match status" value="1"/>
</dbReference>